<dbReference type="FunFam" id="3.40.50.720:FF:000084">
    <property type="entry name" value="Short-chain dehydrogenase reductase"/>
    <property type="match status" value="1"/>
</dbReference>
<dbReference type="Gene3D" id="3.40.50.720">
    <property type="entry name" value="NAD(P)-binding Rossmann-like Domain"/>
    <property type="match status" value="1"/>
</dbReference>
<dbReference type="EMBL" id="JAHFXF010000065">
    <property type="protein sequence ID" value="KAG9697911.1"/>
    <property type="molecule type" value="Genomic_DNA"/>
</dbReference>
<sequence>MSSTLFPGVALITGASSGIGKAAATAFAQEGCTRIVLADISEASLNKITSSLSQSFPLVEFLAVSTDISSPSSVRDLFRMTLDKFQRLDYAVNCAGVLGAAKKSHEMTLEEFDHIVNVDYRGSWLCSREELKIMVNQEPLENHSGRQANRGVIVNVASQLGIVARPQAPAYCSAKAAIIGLTKSDALDYSAHNIRVNCVCPGVIETPLINDEVRKAISIAPMNRAGTPEEIADCILFLCSPKSSFVQGAALVADGGYTIN</sequence>
<keyword evidence="2" id="KW-0521">NADP</keyword>
<dbReference type="PRINTS" id="PR00080">
    <property type="entry name" value="SDRFAMILY"/>
</dbReference>
<accession>A0A9P8ETQ4</accession>
<evidence type="ECO:0000256" key="3">
    <source>
        <dbReference type="ARBA" id="ARBA00023002"/>
    </source>
</evidence>
<protein>
    <submittedName>
        <fullName evidence="4">Oxidoreductase</fullName>
    </submittedName>
</protein>
<evidence type="ECO:0000313" key="5">
    <source>
        <dbReference type="Proteomes" id="UP000779574"/>
    </source>
</evidence>
<feature type="non-terminal residue" evidence="4">
    <location>
        <position position="1"/>
    </location>
</feature>
<name>A0A9P8ETQ4_AURME</name>
<proteinExistence type="inferred from homology"/>
<dbReference type="Pfam" id="PF13561">
    <property type="entry name" value="adh_short_C2"/>
    <property type="match status" value="1"/>
</dbReference>
<keyword evidence="3" id="KW-0560">Oxidoreductase</keyword>
<evidence type="ECO:0000313" key="4">
    <source>
        <dbReference type="EMBL" id="KAG9697911.1"/>
    </source>
</evidence>
<gene>
    <name evidence="4" type="ORF">KCU76_g2662</name>
</gene>
<dbReference type="Proteomes" id="UP000779574">
    <property type="component" value="Unassembled WGS sequence"/>
</dbReference>
<dbReference type="OrthoDB" id="5840532at2759"/>
<dbReference type="PRINTS" id="PR00081">
    <property type="entry name" value="GDHRDH"/>
</dbReference>
<reference evidence="4" key="2">
    <citation type="submission" date="2021-08" db="EMBL/GenBank/DDBJ databases">
        <authorList>
            <person name="Gostincar C."/>
            <person name="Sun X."/>
            <person name="Song Z."/>
            <person name="Gunde-Cimerman N."/>
        </authorList>
    </citation>
    <scope>NUCLEOTIDE SEQUENCE</scope>
    <source>
        <strain evidence="4">EXF-9911</strain>
    </source>
</reference>
<dbReference type="InterPro" id="IPR036291">
    <property type="entry name" value="NAD(P)-bd_dom_sf"/>
</dbReference>
<dbReference type="AlphaFoldDB" id="A0A9P8ETQ4"/>
<comment type="caution">
    <text evidence="4">The sequence shown here is derived from an EMBL/GenBank/DDBJ whole genome shotgun (WGS) entry which is preliminary data.</text>
</comment>
<organism evidence="4 5">
    <name type="scientific">Aureobasidium melanogenum</name>
    <name type="common">Aureobasidium pullulans var. melanogenum</name>
    <dbReference type="NCBI Taxonomy" id="46634"/>
    <lineage>
        <taxon>Eukaryota</taxon>
        <taxon>Fungi</taxon>
        <taxon>Dikarya</taxon>
        <taxon>Ascomycota</taxon>
        <taxon>Pezizomycotina</taxon>
        <taxon>Dothideomycetes</taxon>
        <taxon>Dothideomycetidae</taxon>
        <taxon>Dothideales</taxon>
        <taxon>Saccotheciaceae</taxon>
        <taxon>Aureobasidium</taxon>
    </lineage>
</organism>
<reference evidence="4" key="1">
    <citation type="journal article" date="2021" name="J Fungi (Basel)">
        <title>Virulence traits and population genomics of the black yeast Aureobasidium melanogenum.</title>
        <authorList>
            <person name="Cernosa A."/>
            <person name="Sun X."/>
            <person name="Gostincar C."/>
            <person name="Fang C."/>
            <person name="Gunde-Cimerman N."/>
            <person name="Song Z."/>
        </authorList>
    </citation>
    <scope>NUCLEOTIDE SEQUENCE</scope>
    <source>
        <strain evidence="4">EXF-9911</strain>
    </source>
</reference>
<evidence type="ECO:0000256" key="1">
    <source>
        <dbReference type="ARBA" id="ARBA00006484"/>
    </source>
</evidence>
<evidence type="ECO:0000256" key="2">
    <source>
        <dbReference type="ARBA" id="ARBA00022857"/>
    </source>
</evidence>
<dbReference type="SUPFAM" id="SSF51735">
    <property type="entry name" value="NAD(P)-binding Rossmann-fold domains"/>
    <property type="match status" value="1"/>
</dbReference>
<comment type="similarity">
    <text evidence="1">Belongs to the short-chain dehydrogenases/reductases (SDR) family.</text>
</comment>
<dbReference type="PANTHER" id="PTHR24321">
    <property type="entry name" value="DEHYDROGENASES, SHORT CHAIN"/>
    <property type="match status" value="1"/>
</dbReference>
<dbReference type="GO" id="GO:0016491">
    <property type="term" value="F:oxidoreductase activity"/>
    <property type="evidence" value="ECO:0007669"/>
    <property type="project" value="UniProtKB-KW"/>
</dbReference>
<dbReference type="PANTHER" id="PTHR24321:SF12">
    <property type="entry name" value="SHORT-CHAIN DEHYDROGENASE_REDUCTASE FAMILY, PUTATIVE (AFU_ORTHOLOGUE AFUA_5G14340)-RELATED"/>
    <property type="match status" value="1"/>
</dbReference>
<dbReference type="CDD" id="cd05233">
    <property type="entry name" value="SDR_c"/>
    <property type="match status" value="1"/>
</dbReference>
<dbReference type="InterPro" id="IPR002347">
    <property type="entry name" value="SDR_fam"/>
</dbReference>